<dbReference type="EMBL" id="JARJCM010000399">
    <property type="protein sequence ID" value="KAJ7017529.1"/>
    <property type="molecule type" value="Genomic_DNA"/>
</dbReference>
<keyword evidence="2" id="KW-0808">Transferase</keyword>
<dbReference type="GO" id="GO:0035251">
    <property type="term" value="F:UDP-glucosyltransferase activity"/>
    <property type="evidence" value="ECO:0007669"/>
    <property type="project" value="TreeGrafter"/>
</dbReference>
<evidence type="ECO:0000256" key="1">
    <source>
        <dbReference type="ARBA" id="ARBA00009995"/>
    </source>
</evidence>
<accession>A0AAD6WQT7</accession>
<evidence type="ECO:0000313" key="4">
    <source>
        <dbReference type="Proteomes" id="UP001218188"/>
    </source>
</evidence>
<comment type="caution">
    <text evidence="3">The sequence shown here is derived from an EMBL/GenBank/DDBJ whole genome shotgun (WGS) entry which is preliminary data.</text>
</comment>
<dbReference type="Pfam" id="PF00201">
    <property type="entry name" value="UDPGT"/>
    <property type="match status" value="1"/>
</dbReference>
<dbReference type="PANTHER" id="PTHR48047">
    <property type="entry name" value="GLYCOSYLTRANSFERASE"/>
    <property type="match status" value="1"/>
</dbReference>
<organism evidence="3 4">
    <name type="scientific">Mycena alexandri</name>
    <dbReference type="NCBI Taxonomy" id="1745969"/>
    <lineage>
        <taxon>Eukaryota</taxon>
        <taxon>Fungi</taxon>
        <taxon>Dikarya</taxon>
        <taxon>Basidiomycota</taxon>
        <taxon>Agaricomycotina</taxon>
        <taxon>Agaricomycetes</taxon>
        <taxon>Agaricomycetidae</taxon>
        <taxon>Agaricales</taxon>
        <taxon>Marasmiineae</taxon>
        <taxon>Mycenaceae</taxon>
        <taxon>Mycena</taxon>
    </lineage>
</organism>
<keyword evidence="4" id="KW-1185">Reference proteome</keyword>
<sequence>MGPECKILVWWSSALASMPAHLTDYDFAATADEIYADEARRQGRSHEEIMQQVAEAWNGSDKLSGVVIKSPGAPDMYDYERVARAVPPLPGIGYIFVQIQKLDKFVDGCIATTSSCVESVALPYCRQFYKERGQELFAVGLQAHPLCWSGPAVISNERVKSFLDGAVRHYGAKSVLYISFGSLFFPVATPQHVEALIDTLLELEQPFPFLLALGGRMASLPQELIDRVNATGKGLICDFWVEQRAILQHAALGWFLTHGGFNSMTEALIQGIPLIIWPTSAEQPVNAALLSADPHPVAIELLQVRTGPQLMGPTLRGGLNITGAVQDAAEEFRVTFTDARGARGAVLRENAAKISLALREARVGEASEELIRLAQF</sequence>
<gene>
    <name evidence="3" type="ORF">C8F04DRAFT_431858</name>
</gene>
<dbReference type="Gene3D" id="3.40.50.2000">
    <property type="entry name" value="Glycogen Phosphorylase B"/>
    <property type="match status" value="1"/>
</dbReference>
<dbReference type="SUPFAM" id="SSF53756">
    <property type="entry name" value="UDP-Glycosyltransferase/glycogen phosphorylase"/>
    <property type="match status" value="1"/>
</dbReference>
<evidence type="ECO:0000313" key="3">
    <source>
        <dbReference type="EMBL" id="KAJ7017529.1"/>
    </source>
</evidence>
<evidence type="ECO:0008006" key="5">
    <source>
        <dbReference type="Google" id="ProtNLM"/>
    </source>
</evidence>
<comment type="similarity">
    <text evidence="1">Belongs to the UDP-glycosyltransferase family.</text>
</comment>
<protein>
    <recommendedName>
        <fullName evidence="5">Glycosyltransferase</fullName>
    </recommendedName>
</protein>
<name>A0AAD6WQT7_9AGAR</name>
<dbReference type="AlphaFoldDB" id="A0AAD6WQT7"/>
<dbReference type="InterPro" id="IPR002213">
    <property type="entry name" value="UDP_glucos_trans"/>
</dbReference>
<evidence type="ECO:0000256" key="2">
    <source>
        <dbReference type="ARBA" id="ARBA00022679"/>
    </source>
</evidence>
<proteinExistence type="inferred from homology"/>
<reference evidence="3" key="1">
    <citation type="submission" date="2023-03" db="EMBL/GenBank/DDBJ databases">
        <title>Massive genome expansion in bonnet fungi (Mycena s.s.) driven by repeated elements and novel gene families across ecological guilds.</title>
        <authorList>
            <consortium name="Lawrence Berkeley National Laboratory"/>
            <person name="Harder C.B."/>
            <person name="Miyauchi S."/>
            <person name="Viragh M."/>
            <person name="Kuo A."/>
            <person name="Thoen E."/>
            <person name="Andreopoulos B."/>
            <person name="Lu D."/>
            <person name="Skrede I."/>
            <person name="Drula E."/>
            <person name="Henrissat B."/>
            <person name="Morin E."/>
            <person name="Kohler A."/>
            <person name="Barry K."/>
            <person name="LaButti K."/>
            <person name="Morin E."/>
            <person name="Salamov A."/>
            <person name="Lipzen A."/>
            <person name="Mereny Z."/>
            <person name="Hegedus B."/>
            <person name="Baldrian P."/>
            <person name="Stursova M."/>
            <person name="Weitz H."/>
            <person name="Taylor A."/>
            <person name="Grigoriev I.V."/>
            <person name="Nagy L.G."/>
            <person name="Martin F."/>
            <person name="Kauserud H."/>
        </authorList>
    </citation>
    <scope>NUCLEOTIDE SEQUENCE</scope>
    <source>
        <strain evidence="3">CBHHK200</strain>
    </source>
</reference>
<dbReference type="Proteomes" id="UP001218188">
    <property type="component" value="Unassembled WGS sequence"/>
</dbReference>